<evidence type="ECO:0000313" key="2">
    <source>
        <dbReference type="Proteomes" id="UP001296873"/>
    </source>
</evidence>
<evidence type="ECO:0000313" key="1">
    <source>
        <dbReference type="EMBL" id="MBK1670185.1"/>
    </source>
</evidence>
<evidence type="ECO:0008006" key="3">
    <source>
        <dbReference type="Google" id="ProtNLM"/>
    </source>
</evidence>
<comment type="caution">
    <text evidence="1">The sequence shown here is derived from an EMBL/GenBank/DDBJ whole genome shotgun (WGS) entry which is preliminary data.</text>
</comment>
<reference evidence="1 2" key="1">
    <citation type="journal article" date="2020" name="Microorganisms">
        <title>Osmotic Adaptation and Compatible Solute Biosynthesis of Phototrophic Bacteria as Revealed from Genome Analyses.</title>
        <authorList>
            <person name="Imhoff J.F."/>
            <person name="Rahn T."/>
            <person name="Kunzel S."/>
            <person name="Keller A."/>
            <person name="Neulinger S.C."/>
        </authorList>
    </citation>
    <scope>NUCLEOTIDE SEQUENCE [LARGE SCALE GENOMIC DNA]</scope>
    <source>
        <strain evidence="1 2">DSM 9895</strain>
    </source>
</reference>
<organism evidence="1 2">
    <name type="scientific">Rhodovibrio sodomensis</name>
    <dbReference type="NCBI Taxonomy" id="1088"/>
    <lineage>
        <taxon>Bacteria</taxon>
        <taxon>Pseudomonadati</taxon>
        <taxon>Pseudomonadota</taxon>
        <taxon>Alphaproteobacteria</taxon>
        <taxon>Rhodospirillales</taxon>
        <taxon>Rhodovibrionaceae</taxon>
        <taxon>Rhodovibrio</taxon>
    </lineage>
</organism>
<keyword evidence="2" id="KW-1185">Reference proteome</keyword>
<dbReference type="EMBL" id="NRRL01000079">
    <property type="protein sequence ID" value="MBK1670185.1"/>
    <property type="molecule type" value="Genomic_DNA"/>
</dbReference>
<name>A0ABS1DI80_9PROT</name>
<accession>A0ABS1DI80</accession>
<dbReference type="InterPro" id="IPR025961">
    <property type="entry name" value="Metal_resist"/>
</dbReference>
<sequence length="251" mass="28419">MPPIVQTTLERPAMAPTWPLRPWPALEHRRANAESRRKHTEYGRSKMRFARTTTAFVLATAMMAGSLAKAPVAVADNGSQAQSNMQGGMNRERMQNMLESMSPEQRRQMMQSMQNRSGGQMGPGMLGSEQMGPGMMGQGGMMPGQLGPCMMGGMNMMRPMMGSGIMQGLSQQERAEFQELRQEMRRTHMEAMLDMMAVRDEMQEAMLEQRPDPKRIRQLHDRMAERHGEALEARIQLQNRMQDVMENVSDN</sequence>
<dbReference type="Proteomes" id="UP001296873">
    <property type="component" value="Unassembled WGS sequence"/>
</dbReference>
<proteinExistence type="predicted"/>
<dbReference type="Pfam" id="PF13801">
    <property type="entry name" value="Metal_resist"/>
    <property type="match status" value="1"/>
</dbReference>
<protein>
    <recommendedName>
        <fullName evidence="3">Zinc resistance-associated protein</fullName>
    </recommendedName>
</protein>
<dbReference type="Gene3D" id="1.20.120.1490">
    <property type="match status" value="1"/>
</dbReference>
<gene>
    <name evidence="1" type="ORF">CKO28_19305</name>
</gene>